<dbReference type="KEGG" id="mard:IBG28_10685"/>
<organism evidence="1 2">
    <name type="scientific">Marinomonas arctica</name>
    <dbReference type="NCBI Taxonomy" id="383750"/>
    <lineage>
        <taxon>Bacteria</taxon>
        <taxon>Pseudomonadati</taxon>
        <taxon>Pseudomonadota</taxon>
        <taxon>Gammaproteobacteria</taxon>
        <taxon>Oceanospirillales</taxon>
        <taxon>Oceanospirillaceae</taxon>
        <taxon>Marinomonas</taxon>
    </lineage>
</organism>
<dbReference type="AlphaFoldDB" id="A0A7H1J153"/>
<sequence>MTALIVIFITLSLMGSALWIMPPKKERQRMALRMHARKLGLTVQLTSIDLPDKWDKSINRQKTVAYSFYRLKPVATLPPQLLLLPFEVWKYHALADGWWSSKFFELNEVSKKTLEGYGHLLTAVRITPEYVTLYWNEAGDEEALEALTKLIFSLVELKSVAV</sequence>
<gene>
    <name evidence="1" type="ORF">IBG28_10685</name>
</gene>
<dbReference type="EMBL" id="CP061081">
    <property type="protein sequence ID" value="QNT04219.1"/>
    <property type="molecule type" value="Genomic_DNA"/>
</dbReference>
<protein>
    <submittedName>
        <fullName evidence="1">Uncharacterized protein</fullName>
    </submittedName>
</protein>
<evidence type="ECO:0000313" key="2">
    <source>
        <dbReference type="Proteomes" id="UP000516370"/>
    </source>
</evidence>
<accession>A0A7H1J153</accession>
<name>A0A7H1J153_9GAMM</name>
<proteinExistence type="predicted"/>
<dbReference type="Proteomes" id="UP000516370">
    <property type="component" value="Chromosome"/>
</dbReference>
<dbReference type="OrthoDB" id="5735634at2"/>
<dbReference type="RefSeq" id="WP_111607815.1">
    <property type="nucleotide sequence ID" value="NZ_BMLJ01000015.1"/>
</dbReference>
<reference evidence="1 2" key="1">
    <citation type="submission" date="2020-09" db="EMBL/GenBank/DDBJ databases">
        <title>Complete genome sequence of an Arctic sea ice bacterium Marinomonas arctica BSI20414.</title>
        <authorList>
            <person name="Liao L."/>
            <person name="Chen B."/>
        </authorList>
    </citation>
    <scope>NUCLEOTIDE SEQUENCE [LARGE SCALE GENOMIC DNA]</scope>
    <source>
        <strain evidence="1 2">BSI20414</strain>
    </source>
</reference>
<keyword evidence="2" id="KW-1185">Reference proteome</keyword>
<evidence type="ECO:0000313" key="1">
    <source>
        <dbReference type="EMBL" id="QNT04219.1"/>
    </source>
</evidence>